<evidence type="ECO:0000313" key="1">
    <source>
        <dbReference type="EMBL" id="CAB4140505.1"/>
    </source>
</evidence>
<name>A0A6J5M0S2_9CAUD</name>
<gene>
    <name evidence="1" type="ORF">UFOVP409_44</name>
    <name evidence="2" type="ORF">UFOVP684_58</name>
</gene>
<sequence length="55" mass="6369">MIEPTWKLLPLQPTQTVQIVWREWEDGRQESCLVTAEEYVKWVEAGGQPLPADSE</sequence>
<dbReference type="EMBL" id="LR796652">
    <property type="protein sequence ID" value="CAB4157953.1"/>
    <property type="molecule type" value="Genomic_DNA"/>
</dbReference>
<protein>
    <submittedName>
        <fullName evidence="1">Uncharacterized protein</fullName>
    </submittedName>
</protein>
<accession>A0A6J5M0S2</accession>
<proteinExistence type="predicted"/>
<dbReference type="EMBL" id="LR796382">
    <property type="protein sequence ID" value="CAB4140505.1"/>
    <property type="molecule type" value="Genomic_DNA"/>
</dbReference>
<evidence type="ECO:0000313" key="2">
    <source>
        <dbReference type="EMBL" id="CAB4157953.1"/>
    </source>
</evidence>
<reference evidence="1" key="1">
    <citation type="submission" date="2020-04" db="EMBL/GenBank/DDBJ databases">
        <authorList>
            <person name="Chiriac C."/>
            <person name="Salcher M."/>
            <person name="Ghai R."/>
            <person name="Kavagutti S V."/>
        </authorList>
    </citation>
    <scope>NUCLEOTIDE SEQUENCE</scope>
</reference>
<organism evidence="1">
    <name type="scientific">uncultured Caudovirales phage</name>
    <dbReference type="NCBI Taxonomy" id="2100421"/>
    <lineage>
        <taxon>Viruses</taxon>
        <taxon>Duplodnaviria</taxon>
        <taxon>Heunggongvirae</taxon>
        <taxon>Uroviricota</taxon>
        <taxon>Caudoviricetes</taxon>
        <taxon>Peduoviridae</taxon>
        <taxon>Maltschvirus</taxon>
        <taxon>Maltschvirus maltsch</taxon>
    </lineage>
</organism>